<evidence type="ECO:0000313" key="2">
    <source>
        <dbReference type="Proteomes" id="UP001174936"/>
    </source>
</evidence>
<gene>
    <name evidence="1" type="ORF">B0T16DRAFT_145801</name>
</gene>
<sequence>MERDSSNALDLVVARLASMHLSESDFYQLFAEAIDAGRPDSEDEAELTTGVLHVPAALTADSPRWHGNPIFSIFLTTHQAEQTSTSGNNEEALSIRDQLAACKTQRDVEAVVKRGLYPVENIPRERRRADD</sequence>
<dbReference type="Proteomes" id="UP001174936">
    <property type="component" value="Unassembled WGS sequence"/>
</dbReference>
<organism evidence="1 2">
    <name type="scientific">Cercophora newfieldiana</name>
    <dbReference type="NCBI Taxonomy" id="92897"/>
    <lineage>
        <taxon>Eukaryota</taxon>
        <taxon>Fungi</taxon>
        <taxon>Dikarya</taxon>
        <taxon>Ascomycota</taxon>
        <taxon>Pezizomycotina</taxon>
        <taxon>Sordariomycetes</taxon>
        <taxon>Sordariomycetidae</taxon>
        <taxon>Sordariales</taxon>
        <taxon>Lasiosphaeriaceae</taxon>
        <taxon>Cercophora</taxon>
    </lineage>
</organism>
<dbReference type="AlphaFoldDB" id="A0AA40CQB7"/>
<evidence type="ECO:0000313" key="1">
    <source>
        <dbReference type="EMBL" id="KAK0645728.1"/>
    </source>
</evidence>
<dbReference type="EMBL" id="JAULSV010000004">
    <property type="protein sequence ID" value="KAK0645728.1"/>
    <property type="molecule type" value="Genomic_DNA"/>
</dbReference>
<comment type="caution">
    <text evidence="1">The sequence shown here is derived from an EMBL/GenBank/DDBJ whole genome shotgun (WGS) entry which is preliminary data.</text>
</comment>
<proteinExistence type="predicted"/>
<keyword evidence="2" id="KW-1185">Reference proteome</keyword>
<accession>A0AA40CQB7</accession>
<name>A0AA40CQB7_9PEZI</name>
<reference evidence="1" key="1">
    <citation type="submission" date="2023-06" db="EMBL/GenBank/DDBJ databases">
        <title>Genome-scale phylogeny and comparative genomics of the fungal order Sordariales.</title>
        <authorList>
            <consortium name="Lawrence Berkeley National Laboratory"/>
            <person name="Hensen N."/>
            <person name="Bonometti L."/>
            <person name="Westerberg I."/>
            <person name="Brannstrom I.O."/>
            <person name="Guillou S."/>
            <person name="Cros-Aarteil S."/>
            <person name="Calhoun S."/>
            <person name="Haridas S."/>
            <person name="Kuo A."/>
            <person name="Mondo S."/>
            <person name="Pangilinan J."/>
            <person name="Riley R."/>
            <person name="Labutti K."/>
            <person name="Andreopoulos B."/>
            <person name="Lipzen A."/>
            <person name="Chen C."/>
            <person name="Yanf M."/>
            <person name="Daum C."/>
            <person name="Ng V."/>
            <person name="Clum A."/>
            <person name="Steindorff A."/>
            <person name="Ohm R."/>
            <person name="Martin F."/>
            <person name="Silar P."/>
            <person name="Natvig D."/>
            <person name="Lalanne C."/>
            <person name="Gautier V."/>
            <person name="Ament-Velasquez S.L."/>
            <person name="Kruys A."/>
            <person name="Hutchinson M.I."/>
            <person name="Powell A.J."/>
            <person name="Barry K."/>
            <person name="Miller A.N."/>
            <person name="Grigoriev I.V."/>
            <person name="Debuchy R."/>
            <person name="Gladieux P."/>
            <person name="Thoren M.H."/>
            <person name="Johannesson H."/>
        </authorList>
    </citation>
    <scope>NUCLEOTIDE SEQUENCE</scope>
    <source>
        <strain evidence="1">SMH2532-1</strain>
    </source>
</reference>
<protein>
    <submittedName>
        <fullName evidence="1">Uncharacterized protein</fullName>
    </submittedName>
</protein>